<dbReference type="GO" id="GO:0005525">
    <property type="term" value="F:GTP binding"/>
    <property type="evidence" value="ECO:0007669"/>
    <property type="project" value="UniProtKB-UniRule"/>
</dbReference>
<evidence type="ECO:0000259" key="6">
    <source>
        <dbReference type="Pfam" id="PF22740"/>
    </source>
</evidence>
<feature type="binding site" evidence="4">
    <location>
        <begin position="8"/>
        <end position="15"/>
    </location>
    <ligand>
        <name>ATP</name>
        <dbReference type="ChEBI" id="CHEBI:30616"/>
    </ligand>
</feature>
<evidence type="ECO:0000313" key="8">
    <source>
        <dbReference type="Proteomes" id="UP000078003"/>
    </source>
</evidence>
<dbReference type="AlphaFoldDB" id="A0A1A9RB39"/>
<reference evidence="8" key="1">
    <citation type="submission" date="2016-05" db="EMBL/GenBank/DDBJ databases">
        <title>Draft genome of Corynebacterium afermentans subsp. afermentans LCDC 88199T.</title>
        <authorList>
            <person name="Bernier A.-M."/>
            <person name="Bernard K."/>
        </authorList>
    </citation>
    <scope>NUCLEOTIDE SEQUENCE [LARGE SCALE GENOMIC DNA]</scope>
    <source>
        <strain evidence="8">NML01-0328</strain>
    </source>
</reference>
<feature type="binding site" evidence="4">
    <location>
        <begin position="57"/>
        <end position="60"/>
    </location>
    <ligand>
        <name>GTP</name>
        <dbReference type="ChEBI" id="CHEBI:37565"/>
    </ligand>
</feature>
<dbReference type="HAMAP" id="MF_00636">
    <property type="entry name" value="RapZ_like"/>
    <property type="match status" value="1"/>
</dbReference>
<evidence type="ECO:0000256" key="4">
    <source>
        <dbReference type="HAMAP-Rule" id="MF_00636"/>
    </source>
</evidence>
<dbReference type="SUPFAM" id="SSF52540">
    <property type="entry name" value="P-loop containing nucleoside triphosphate hydrolases"/>
    <property type="match status" value="1"/>
</dbReference>
<evidence type="ECO:0000256" key="1">
    <source>
        <dbReference type="ARBA" id="ARBA00022741"/>
    </source>
</evidence>
<dbReference type="Pfam" id="PF03668">
    <property type="entry name" value="RapZ-like_N"/>
    <property type="match status" value="1"/>
</dbReference>
<evidence type="ECO:0000256" key="2">
    <source>
        <dbReference type="ARBA" id="ARBA00022840"/>
    </source>
</evidence>
<dbReference type="NCBIfam" id="NF003828">
    <property type="entry name" value="PRK05416.1"/>
    <property type="match status" value="1"/>
</dbReference>
<dbReference type="InterPro" id="IPR053931">
    <property type="entry name" value="RapZ_C"/>
</dbReference>
<feature type="domain" description="RapZ-like N-terminal" evidence="5">
    <location>
        <begin position="1"/>
        <end position="152"/>
    </location>
</feature>
<evidence type="ECO:0000259" key="5">
    <source>
        <dbReference type="Pfam" id="PF03668"/>
    </source>
</evidence>
<gene>
    <name evidence="7" type="ORF">A7P85_09075</name>
</gene>
<dbReference type="InterPro" id="IPR005337">
    <property type="entry name" value="RapZ-like"/>
</dbReference>
<dbReference type="RefSeq" id="WP_064104713.1">
    <property type="nucleotide sequence ID" value="NZ_LXSF01000012.1"/>
</dbReference>
<protein>
    <submittedName>
        <fullName evidence="7">RNase adaptor protein RapZ</fullName>
    </submittedName>
</protein>
<comment type="caution">
    <text evidence="7">The sequence shown here is derived from an EMBL/GenBank/DDBJ whole genome shotgun (WGS) entry which is preliminary data.</text>
</comment>
<dbReference type="EMBL" id="LXSF01000012">
    <property type="protein sequence ID" value="OAM15323.1"/>
    <property type="molecule type" value="Genomic_DNA"/>
</dbReference>
<proteinExistence type="inferred from homology"/>
<organism evidence="7 8">
    <name type="scientific">Eikenella corrodens</name>
    <dbReference type="NCBI Taxonomy" id="539"/>
    <lineage>
        <taxon>Bacteria</taxon>
        <taxon>Pseudomonadati</taxon>
        <taxon>Pseudomonadota</taxon>
        <taxon>Betaproteobacteria</taxon>
        <taxon>Neisseriales</taxon>
        <taxon>Neisseriaceae</taxon>
        <taxon>Eikenella</taxon>
    </lineage>
</organism>
<dbReference type="Pfam" id="PF22740">
    <property type="entry name" value="PapZ_C"/>
    <property type="match status" value="1"/>
</dbReference>
<dbReference type="GO" id="GO:0005524">
    <property type="term" value="F:ATP binding"/>
    <property type="evidence" value="ECO:0007669"/>
    <property type="project" value="UniProtKB-UniRule"/>
</dbReference>
<dbReference type="PANTHER" id="PTHR30448:SF0">
    <property type="entry name" value="RNASE ADAPTER PROTEIN RAPZ"/>
    <property type="match status" value="1"/>
</dbReference>
<dbReference type="InterPro" id="IPR053930">
    <property type="entry name" value="RapZ-like_N"/>
</dbReference>
<name>A0A1A9RB39_EIKCO</name>
<dbReference type="PANTHER" id="PTHR30448">
    <property type="entry name" value="RNASE ADAPTER PROTEIN RAPZ"/>
    <property type="match status" value="1"/>
</dbReference>
<keyword evidence="3 4" id="KW-0342">GTP-binding</keyword>
<dbReference type="Proteomes" id="UP000078003">
    <property type="component" value="Unassembled WGS sequence"/>
</dbReference>
<feature type="domain" description="RapZ C-terminal" evidence="6">
    <location>
        <begin position="160"/>
        <end position="277"/>
    </location>
</feature>
<evidence type="ECO:0000313" key="7">
    <source>
        <dbReference type="EMBL" id="OAM15323.1"/>
    </source>
</evidence>
<evidence type="ECO:0000256" key="3">
    <source>
        <dbReference type="ARBA" id="ARBA00023134"/>
    </source>
</evidence>
<keyword evidence="1 4" id="KW-0547">Nucleotide-binding</keyword>
<dbReference type="InterPro" id="IPR027417">
    <property type="entry name" value="P-loop_NTPase"/>
</dbReference>
<accession>A0A1A9RB39</accession>
<keyword evidence="2 4" id="KW-0067">ATP-binding</keyword>
<sequence>MRIVLISGLTGSGKTVALKLLGDMGFTCVDNIPPALLPQLVAQSAASKISKLAISLDIRLPYPQDTIQNCLRAIRRQGHPLRLLFLDADTATLIRRLDRHGRRHPLAATTLTLAESIAAERQMLQPWQSFAFCINNSHDSIGDLKFRIQEWLALSHGGLQVVIESFGFKYGAPLDLDFLFDTRALPNPYYDENLRELTGRDEAVRAYFAQFKIVQQMVADISGYLNRWLSEYARQTRVHMLVVGIGCTGGQHRSVFVAEAVAERLRDYPVWVRHRQLPATATHRA</sequence>
<dbReference type="PIRSF" id="PIRSF005052">
    <property type="entry name" value="P-loopkin"/>
    <property type="match status" value="1"/>
</dbReference>